<dbReference type="SUPFAM" id="SSF53474">
    <property type="entry name" value="alpha/beta-Hydrolases"/>
    <property type="match status" value="1"/>
</dbReference>
<sequence>MSEYPYEPKTTIPKVEFEEFDGAKFAYMLWPSYAEDNQIRQAKARVLIVHGFGEYTQIYYRMMDKLSVNGFESFFFDQRGTGETSPGKLKGLTNERYTFNDLNHFISTNLVECKEKGIPLFLWGHSMGGGIVLNYACTGKHKDDIKSFIVSGPLVVLHPHSAPNKITIFFSSLLAKCLPNFRIDTGLDLEGITSDSSYRQFLANDPMSVPLYGSFRQIYDFLERGKALYYNKDNRLSKITAPLFIQHGKDDTINDPRGSQKVYDFLKSNGNVKLQFYENARHSILSLEADNTFETVFNDLVDWLNLYSK</sequence>
<dbReference type="RefSeq" id="XP_003684977.1">
    <property type="nucleotide sequence ID" value="XM_003684929.1"/>
</dbReference>
<proteinExistence type="predicted"/>
<keyword evidence="3" id="KW-1185">Reference proteome</keyword>
<dbReference type="GO" id="GO:0047372">
    <property type="term" value="F:monoacylglycerol lipase activity"/>
    <property type="evidence" value="ECO:0007669"/>
    <property type="project" value="EnsemblFungi"/>
</dbReference>
<dbReference type="OrthoDB" id="10249433at2759"/>
<dbReference type="MEROPS" id="S33.993"/>
<reference evidence="2 3" key="1">
    <citation type="journal article" date="2011" name="Proc. Natl. Acad. Sci. U.S.A.">
        <title>Evolutionary erosion of yeast sex chromosomes by mating-type switching accidents.</title>
        <authorList>
            <person name="Gordon J.L."/>
            <person name="Armisen D."/>
            <person name="Proux-Wera E."/>
            <person name="Oheigeartaigh S.S."/>
            <person name="Byrne K.P."/>
            <person name="Wolfe K.H."/>
        </authorList>
    </citation>
    <scope>NUCLEOTIDE SEQUENCE [LARGE SCALE GENOMIC DNA]</scope>
    <source>
        <strain evidence="3">ATCC 24235 / CBS 4417 / NBRC 1672 / NRRL Y-8282 / UCD 70-5</strain>
    </source>
</reference>
<dbReference type="KEGG" id="tpf:TPHA_0C03930"/>
<accession>G8BQN1</accession>
<dbReference type="HOGENOM" id="CLU_026209_5_0_1"/>
<dbReference type="Pfam" id="PF12146">
    <property type="entry name" value="Hydrolase_4"/>
    <property type="match status" value="1"/>
</dbReference>
<dbReference type="eggNOG" id="KOG1455">
    <property type="taxonomic scope" value="Eukaryota"/>
</dbReference>
<dbReference type="GO" id="GO:0006641">
    <property type="term" value="P:triglyceride metabolic process"/>
    <property type="evidence" value="ECO:0007669"/>
    <property type="project" value="EnsemblFungi"/>
</dbReference>
<dbReference type="AlphaFoldDB" id="G8BQN1"/>
<name>G8BQN1_TETPH</name>
<dbReference type="Gene3D" id="3.40.50.1820">
    <property type="entry name" value="alpha/beta hydrolase"/>
    <property type="match status" value="1"/>
</dbReference>
<protein>
    <recommendedName>
        <fullName evidence="1">Serine aminopeptidase S33 domain-containing protein</fullName>
    </recommendedName>
</protein>
<dbReference type="GO" id="GO:0005811">
    <property type="term" value="C:lipid droplet"/>
    <property type="evidence" value="ECO:0007669"/>
    <property type="project" value="EnsemblFungi"/>
</dbReference>
<feature type="domain" description="Serine aminopeptidase S33" evidence="1">
    <location>
        <begin position="41"/>
        <end position="285"/>
    </location>
</feature>
<evidence type="ECO:0000313" key="2">
    <source>
        <dbReference type="EMBL" id="CCE62543.1"/>
    </source>
</evidence>
<dbReference type="EMBL" id="HE612858">
    <property type="protein sequence ID" value="CCE62543.1"/>
    <property type="molecule type" value="Genomic_DNA"/>
</dbReference>
<organism evidence="2 3">
    <name type="scientific">Tetrapisispora phaffii (strain ATCC 24235 / CBS 4417 / NBRC 1672 / NRRL Y-8282 / UCD 70-5)</name>
    <name type="common">Yeast</name>
    <name type="synonym">Fabospora phaffii</name>
    <dbReference type="NCBI Taxonomy" id="1071381"/>
    <lineage>
        <taxon>Eukaryota</taxon>
        <taxon>Fungi</taxon>
        <taxon>Dikarya</taxon>
        <taxon>Ascomycota</taxon>
        <taxon>Saccharomycotina</taxon>
        <taxon>Saccharomycetes</taxon>
        <taxon>Saccharomycetales</taxon>
        <taxon>Saccharomycetaceae</taxon>
        <taxon>Tetrapisispora</taxon>
    </lineage>
</organism>
<dbReference type="InterPro" id="IPR051044">
    <property type="entry name" value="MAG_DAG_Lipase"/>
</dbReference>
<dbReference type="GeneID" id="11533969"/>
<dbReference type="InterPro" id="IPR029058">
    <property type="entry name" value="AB_hydrolase_fold"/>
</dbReference>
<dbReference type="InterPro" id="IPR022742">
    <property type="entry name" value="Hydrolase_4"/>
</dbReference>
<dbReference type="STRING" id="1071381.G8BQN1"/>
<dbReference type="OMA" id="RQFNDMF"/>
<gene>
    <name evidence="2" type="primary">TPHA0C03930</name>
    <name evidence="2" type="ordered locus">TPHA_0C03930</name>
</gene>
<dbReference type="GO" id="GO:0016020">
    <property type="term" value="C:membrane"/>
    <property type="evidence" value="ECO:0007669"/>
    <property type="project" value="EnsemblFungi"/>
</dbReference>
<evidence type="ECO:0000313" key="3">
    <source>
        <dbReference type="Proteomes" id="UP000005666"/>
    </source>
</evidence>
<dbReference type="PANTHER" id="PTHR11614">
    <property type="entry name" value="PHOSPHOLIPASE-RELATED"/>
    <property type="match status" value="1"/>
</dbReference>
<evidence type="ECO:0000259" key="1">
    <source>
        <dbReference type="Pfam" id="PF12146"/>
    </source>
</evidence>
<dbReference type="Proteomes" id="UP000005666">
    <property type="component" value="Chromosome 3"/>
</dbReference>